<gene>
    <name evidence="1" type="ORF">GGX14DRAFT_375442</name>
</gene>
<evidence type="ECO:0000313" key="1">
    <source>
        <dbReference type="EMBL" id="KAJ7196959.1"/>
    </source>
</evidence>
<organism evidence="1 2">
    <name type="scientific">Mycena pura</name>
    <dbReference type="NCBI Taxonomy" id="153505"/>
    <lineage>
        <taxon>Eukaryota</taxon>
        <taxon>Fungi</taxon>
        <taxon>Dikarya</taxon>
        <taxon>Basidiomycota</taxon>
        <taxon>Agaricomycotina</taxon>
        <taxon>Agaricomycetes</taxon>
        <taxon>Agaricomycetidae</taxon>
        <taxon>Agaricales</taxon>
        <taxon>Marasmiineae</taxon>
        <taxon>Mycenaceae</taxon>
        <taxon>Mycena</taxon>
    </lineage>
</organism>
<accession>A0AAD6Y514</accession>
<sequence length="59" mass="6805">MWHEQLGDSLSSLKDSCTAFPSELHDYTIDFLYNDRASLRACSLVCKSWTASSQYHLFK</sequence>
<reference evidence="1" key="1">
    <citation type="submission" date="2023-03" db="EMBL/GenBank/DDBJ databases">
        <title>Massive genome expansion in bonnet fungi (Mycena s.s.) driven by repeated elements and novel gene families across ecological guilds.</title>
        <authorList>
            <consortium name="Lawrence Berkeley National Laboratory"/>
            <person name="Harder C.B."/>
            <person name="Miyauchi S."/>
            <person name="Viragh M."/>
            <person name="Kuo A."/>
            <person name="Thoen E."/>
            <person name="Andreopoulos B."/>
            <person name="Lu D."/>
            <person name="Skrede I."/>
            <person name="Drula E."/>
            <person name="Henrissat B."/>
            <person name="Morin E."/>
            <person name="Kohler A."/>
            <person name="Barry K."/>
            <person name="LaButti K."/>
            <person name="Morin E."/>
            <person name="Salamov A."/>
            <person name="Lipzen A."/>
            <person name="Mereny Z."/>
            <person name="Hegedus B."/>
            <person name="Baldrian P."/>
            <person name="Stursova M."/>
            <person name="Weitz H."/>
            <person name="Taylor A."/>
            <person name="Grigoriev I.V."/>
            <person name="Nagy L.G."/>
            <person name="Martin F."/>
            <person name="Kauserud H."/>
        </authorList>
    </citation>
    <scope>NUCLEOTIDE SEQUENCE</scope>
    <source>
        <strain evidence="1">9144</strain>
    </source>
</reference>
<evidence type="ECO:0000313" key="2">
    <source>
        <dbReference type="Proteomes" id="UP001219525"/>
    </source>
</evidence>
<evidence type="ECO:0008006" key="3">
    <source>
        <dbReference type="Google" id="ProtNLM"/>
    </source>
</evidence>
<proteinExistence type="predicted"/>
<keyword evidence="2" id="KW-1185">Reference proteome</keyword>
<comment type="caution">
    <text evidence="1">The sequence shown here is derived from an EMBL/GenBank/DDBJ whole genome shotgun (WGS) entry which is preliminary data.</text>
</comment>
<protein>
    <recommendedName>
        <fullName evidence="3">F-box domain-containing protein</fullName>
    </recommendedName>
</protein>
<dbReference type="InterPro" id="IPR036047">
    <property type="entry name" value="F-box-like_dom_sf"/>
</dbReference>
<feature type="non-terminal residue" evidence="1">
    <location>
        <position position="59"/>
    </location>
</feature>
<dbReference type="SUPFAM" id="SSF81383">
    <property type="entry name" value="F-box domain"/>
    <property type="match status" value="1"/>
</dbReference>
<name>A0AAD6Y514_9AGAR</name>
<dbReference type="AlphaFoldDB" id="A0AAD6Y514"/>
<dbReference type="Proteomes" id="UP001219525">
    <property type="component" value="Unassembled WGS sequence"/>
</dbReference>
<dbReference type="EMBL" id="JARJCW010000080">
    <property type="protein sequence ID" value="KAJ7196959.1"/>
    <property type="molecule type" value="Genomic_DNA"/>
</dbReference>